<dbReference type="InterPro" id="IPR029058">
    <property type="entry name" value="AB_hydrolase_fold"/>
</dbReference>
<evidence type="ECO:0000256" key="6">
    <source>
        <dbReference type="RuleBase" id="RU361235"/>
    </source>
</evidence>
<sequence>MANVFTSGLIYFIFVLNCYQCRENYQAPIVRVTQGLLRGTTQRIYSGSLYYSFKGIPYAEAPIANDRFKAPLPPQTWEGIREAAEHGPICSQLNITQPVGSEQCLFLNVYTKSLAPPTKVPVMVFIHGGSFMFGSGNSDTFSPDLLIQHDVILVTINYRQELLGFLSLETREVPGNAGMRDQVMALRWIKENIAKFGGDPDNITIFGESSGAASVTYLIVSPMAKGLFHKAIAQSGTCIEDWAQGTDMKERAFRAGKALGKDTNDVNELLKYLRSLPAGNLSNLPDRTMTDEEKLRGVPERFVPVVEEMFPGVIPFLDQDAAQVLTHGNANAVPLMLGYNSGEGISIISYEVPRLEIKNRNVSLFVPRDIVKRVSSHRVNEIGVKIKEFYVGKGNFSERNPEAIRDMTTDIYLAYNIHRFASLYKNRQMPLFMYKFDFDTDLNVLKNKFNAAYKHLKGAAHGDELFYMFYNHLNKEFYDNQPRLREISYKITKLWTNFAKTGNPTPDQSLGVKWPEYTITGKEYLTLKDHFPIGNYADGSHMEFWNDFYKEAGLPHIR</sequence>
<dbReference type="Pfam" id="PF00135">
    <property type="entry name" value="COesterase"/>
    <property type="match status" value="1"/>
</dbReference>
<evidence type="ECO:0000256" key="5">
    <source>
        <dbReference type="ARBA" id="ARBA00023180"/>
    </source>
</evidence>
<accession>A0A821LQP9</accession>
<keyword evidence="6" id="KW-0732">Signal</keyword>
<proteinExistence type="inferred from homology"/>
<keyword evidence="2" id="KW-0719">Serine esterase</keyword>
<dbReference type="OrthoDB" id="19653at2759"/>
<dbReference type="EMBL" id="CAJOBZ010000002">
    <property type="protein sequence ID" value="CAF4754222.1"/>
    <property type="molecule type" value="Genomic_DNA"/>
</dbReference>
<dbReference type="SUPFAM" id="SSF53474">
    <property type="entry name" value="alpha/beta-Hydrolases"/>
    <property type="match status" value="1"/>
</dbReference>
<dbReference type="InterPro" id="IPR050309">
    <property type="entry name" value="Type-B_Carboxylest/Lipase"/>
</dbReference>
<dbReference type="Gene3D" id="3.40.50.1820">
    <property type="entry name" value="alpha/beta hydrolase"/>
    <property type="match status" value="1"/>
</dbReference>
<evidence type="ECO:0000256" key="4">
    <source>
        <dbReference type="ARBA" id="ARBA00023157"/>
    </source>
</evidence>
<organism evidence="8 9">
    <name type="scientific">Pieris macdunnoughi</name>
    <dbReference type="NCBI Taxonomy" id="345717"/>
    <lineage>
        <taxon>Eukaryota</taxon>
        <taxon>Metazoa</taxon>
        <taxon>Ecdysozoa</taxon>
        <taxon>Arthropoda</taxon>
        <taxon>Hexapoda</taxon>
        <taxon>Insecta</taxon>
        <taxon>Pterygota</taxon>
        <taxon>Neoptera</taxon>
        <taxon>Endopterygota</taxon>
        <taxon>Lepidoptera</taxon>
        <taxon>Glossata</taxon>
        <taxon>Ditrysia</taxon>
        <taxon>Papilionoidea</taxon>
        <taxon>Pieridae</taxon>
        <taxon>Pierinae</taxon>
        <taxon>Pieris</taxon>
    </lineage>
</organism>
<keyword evidence="5" id="KW-0325">Glycoprotein</keyword>
<dbReference type="AlphaFoldDB" id="A0A821LQP9"/>
<dbReference type="PANTHER" id="PTHR11559">
    <property type="entry name" value="CARBOXYLESTERASE"/>
    <property type="match status" value="1"/>
</dbReference>
<evidence type="ECO:0000256" key="2">
    <source>
        <dbReference type="ARBA" id="ARBA00022487"/>
    </source>
</evidence>
<comment type="similarity">
    <text evidence="1 6">Belongs to the type-B carboxylesterase/lipase family.</text>
</comment>
<evidence type="ECO:0000313" key="8">
    <source>
        <dbReference type="EMBL" id="CAF4754222.1"/>
    </source>
</evidence>
<keyword evidence="9" id="KW-1185">Reference proteome</keyword>
<evidence type="ECO:0000256" key="1">
    <source>
        <dbReference type="ARBA" id="ARBA00005964"/>
    </source>
</evidence>
<keyword evidence="3 6" id="KW-0378">Hydrolase</keyword>
<dbReference type="InterPro" id="IPR002018">
    <property type="entry name" value="CarbesteraseB"/>
</dbReference>
<evidence type="ECO:0000259" key="7">
    <source>
        <dbReference type="Pfam" id="PF00135"/>
    </source>
</evidence>
<feature type="domain" description="Carboxylesterase type B" evidence="7">
    <location>
        <begin position="27"/>
        <end position="545"/>
    </location>
</feature>
<feature type="chain" id="PRO_5033097114" description="Carboxylic ester hydrolase" evidence="6">
    <location>
        <begin position="22"/>
        <end position="558"/>
    </location>
</feature>
<evidence type="ECO:0000313" key="9">
    <source>
        <dbReference type="Proteomes" id="UP000663880"/>
    </source>
</evidence>
<protein>
    <recommendedName>
        <fullName evidence="6">Carboxylic ester hydrolase</fullName>
        <ecNumber evidence="6">3.1.1.-</ecNumber>
    </recommendedName>
</protein>
<dbReference type="EC" id="3.1.1.-" evidence="6"/>
<dbReference type="Proteomes" id="UP000663880">
    <property type="component" value="Unassembled WGS sequence"/>
</dbReference>
<name>A0A821LQP9_9NEOP</name>
<keyword evidence="4" id="KW-1015">Disulfide bond</keyword>
<gene>
    <name evidence="8" type="ORF">PMACD_LOCUS869</name>
</gene>
<reference evidence="8" key="1">
    <citation type="submission" date="2021-02" db="EMBL/GenBank/DDBJ databases">
        <authorList>
            <person name="Steward A R."/>
        </authorList>
    </citation>
    <scope>NUCLEOTIDE SEQUENCE</scope>
</reference>
<dbReference type="GO" id="GO:0052689">
    <property type="term" value="F:carboxylic ester hydrolase activity"/>
    <property type="evidence" value="ECO:0007669"/>
    <property type="project" value="UniProtKB-KW"/>
</dbReference>
<dbReference type="PROSITE" id="PS00122">
    <property type="entry name" value="CARBOXYLESTERASE_B_1"/>
    <property type="match status" value="1"/>
</dbReference>
<dbReference type="InterPro" id="IPR019826">
    <property type="entry name" value="Carboxylesterase_B_AS"/>
</dbReference>
<evidence type="ECO:0000256" key="3">
    <source>
        <dbReference type="ARBA" id="ARBA00022801"/>
    </source>
</evidence>
<feature type="signal peptide" evidence="6">
    <location>
        <begin position="1"/>
        <end position="21"/>
    </location>
</feature>
<comment type="caution">
    <text evidence="8">The sequence shown here is derived from an EMBL/GenBank/DDBJ whole genome shotgun (WGS) entry which is preliminary data.</text>
</comment>